<dbReference type="EMBL" id="VUJU01004847">
    <property type="protein sequence ID" value="KAF0753062.1"/>
    <property type="molecule type" value="Genomic_DNA"/>
</dbReference>
<name>A0A6G0YC09_APHCR</name>
<organism evidence="1 2">
    <name type="scientific">Aphis craccivora</name>
    <name type="common">Cowpea aphid</name>
    <dbReference type="NCBI Taxonomy" id="307492"/>
    <lineage>
        <taxon>Eukaryota</taxon>
        <taxon>Metazoa</taxon>
        <taxon>Ecdysozoa</taxon>
        <taxon>Arthropoda</taxon>
        <taxon>Hexapoda</taxon>
        <taxon>Insecta</taxon>
        <taxon>Pterygota</taxon>
        <taxon>Neoptera</taxon>
        <taxon>Paraneoptera</taxon>
        <taxon>Hemiptera</taxon>
        <taxon>Sternorrhyncha</taxon>
        <taxon>Aphidomorpha</taxon>
        <taxon>Aphidoidea</taxon>
        <taxon>Aphididae</taxon>
        <taxon>Aphidini</taxon>
        <taxon>Aphis</taxon>
        <taxon>Aphis</taxon>
    </lineage>
</organism>
<sequence>MLVETESSIAIVKTESCEIFAVEKNTNIFLFSKPKSCNLDLFFDYHPKQPYEEVPFKPKKALFCPHSNAFIEVMVTSLRKEQIKHNRQILERIIDVIKIIRKGSLSYRGNQSESAYMLDSLSTDHGNFLDILLLLGKYDIHLNDHLKTIIENSKKAHEIGIALLKTKYLSDAVREARMYSVKIDTTQDISVMDQCAVVIRYVDKNCVKVNEKLIAIVECSNSSGHGNATDGAANIRVSTMALQLEAASLFTLLNNAAVFFKESHKRMSLWKNVVGENEQRRLQKSGDTRSEKLMNQKIYVKKNLTPNLVILYSDLSCLFPINFVDITTNGLPRGLPSTALNELCKKLVIFDNRFNTIALKNELLNFAINWDNLKKTLPEFYLENKNTNITLENGRSSDKVEECDSQNVMKTSSRFCMNCTVCCLHVLVKYNMYNSAYSNLALHTWHLLTLPSTQVARELTFSTLKFIKNRLRNKLSESKLGAFMLMSIEKEVLYNIDTDEIITKVASTPKTLTKELTRN</sequence>
<evidence type="ECO:0000313" key="2">
    <source>
        <dbReference type="Proteomes" id="UP000478052"/>
    </source>
</evidence>
<keyword evidence="2" id="KW-1185">Reference proteome</keyword>
<dbReference type="PANTHER" id="PTHR45749">
    <property type="match status" value="1"/>
</dbReference>
<comment type="caution">
    <text evidence="1">The sequence shown here is derived from an EMBL/GenBank/DDBJ whole genome shotgun (WGS) entry which is preliminary data.</text>
</comment>
<proteinExistence type="predicted"/>
<protein>
    <submittedName>
        <fullName evidence="1">Protein FAM200A-like</fullName>
    </submittedName>
</protein>
<accession>A0A6G0YC09</accession>
<dbReference type="OrthoDB" id="6624805at2759"/>
<reference evidence="1 2" key="1">
    <citation type="submission" date="2019-08" db="EMBL/GenBank/DDBJ databases">
        <title>Whole genome of Aphis craccivora.</title>
        <authorList>
            <person name="Voronova N.V."/>
            <person name="Shulinski R.S."/>
            <person name="Bandarenka Y.V."/>
            <person name="Zhorov D.G."/>
            <person name="Warner D."/>
        </authorList>
    </citation>
    <scope>NUCLEOTIDE SEQUENCE [LARGE SCALE GENOMIC DNA]</scope>
    <source>
        <strain evidence="1">180601</strain>
        <tissue evidence="1">Whole Body</tissue>
    </source>
</reference>
<evidence type="ECO:0000313" key="1">
    <source>
        <dbReference type="EMBL" id="KAF0753062.1"/>
    </source>
</evidence>
<dbReference type="AlphaFoldDB" id="A0A6G0YC09"/>
<gene>
    <name evidence="1" type="ORF">FWK35_00021304</name>
</gene>
<dbReference type="PANTHER" id="PTHR45749:SF21">
    <property type="entry name" value="DUF4371 DOMAIN-CONTAINING PROTEIN"/>
    <property type="match status" value="1"/>
</dbReference>
<dbReference type="Proteomes" id="UP000478052">
    <property type="component" value="Unassembled WGS sequence"/>
</dbReference>